<organism evidence="1 2">
    <name type="scientific">Trichonephila inaurata madagascariensis</name>
    <dbReference type="NCBI Taxonomy" id="2747483"/>
    <lineage>
        <taxon>Eukaryota</taxon>
        <taxon>Metazoa</taxon>
        <taxon>Ecdysozoa</taxon>
        <taxon>Arthropoda</taxon>
        <taxon>Chelicerata</taxon>
        <taxon>Arachnida</taxon>
        <taxon>Araneae</taxon>
        <taxon>Araneomorphae</taxon>
        <taxon>Entelegynae</taxon>
        <taxon>Araneoidea</taxon>
        <taxon>Nephilidae</taxon>
        <taxon>Trichonephila</taxon>
        <taxon>Trichonephila inaurata</taxon>
    </lineage>
</organism>
<keyword evidence="2" id="KW-1185">Reference proteome</keyword>
<evidence type="ECO:0000313" key="2">
    <source>
        <dbReference type="Proteomes" id="UP000886998"/>
    </source>
</evidence>
<dbReference type="AlphaFoldDB" id="A0A8X7C1Q5"/>
<dbReference type="Proteomes" id="UP000886998">
    <property type="component" value="Unassembled WGS sequence"/>
</dbReference>
<name>A0A8X7C1Q5_9ARAC</name>
<comment type="caution">
    <text evidence="1">The sequence shown here is derived from an EMBL/GenBank/DDBJ whole genome shotgun (WGS) entry which is preliminary data.</text>
</comment>
<evidence type="ECO:0000313" key="1">
    <source>
        <dbReference type="EMBL" id="GFY50627.1"/>
    </source>
</evidence>
<gene>
    <name evidence="1" type="ORF">TNIN_150641</name>
</gene>
<proteinExistence type="predicted"/>
<protein>
    <submittedName>
        <fullName evidence="1">Uncharacterized protein</fullName>
    </submittedName>
</protein>
<sequence>MAIFSVRAGWQRAVSSAGAAPSGFNKLPLSVIAELCYLFLASGDIFLPAETFHFPQWVPLLDGRPCQPFWTDVASTLALFLTGILMRRLSP</sequence>
<reference evidence="1" key="1">
    <citation type="submission" date="2020-08" db="EMBL/GenBank/DDBJ databases">
        <title>Multicomponent nature underlies the extraordinary mechanical properties of spider dragline silk.</title>
        <authorList>
            <person name="Kono N."/>
            <person name="Nakamura H."/>
            <person name="Mori M."/>
            <person name="Yoshida Y."/>
            <person name="Ohtoshi R."/>
            <person name="Malay A.D."/>
            <person name="Moran D.A.P."/>
            <person name="Tomita M."/>
            <person name="Numata K."/>
            <person name="Arakawa K."/>
        </authorList>
    </citation>
    <scope>NUCLEOTIDE SEQUENCE</scope>
</reference>
<dbReference type="EMBL" id="BMAV01007597">
    <property type="protein sequence ID" value="GFY50627.1"/>
    <property type="molecule type" value="Genomic_DNA"/>
</dbReference>
<accession>A0A8X7C1Q5</accession>